<dbReference type="PANTHER" id="PTHR39175:SF1">
    <property type="entry name" value="FAMILY PROTEIN, PUTATIVE (AFU_ORTHOLOGUE AFUA_3G15060)-RELATED"/>
    <property type="match status" value="1"/>
</dbReference>
<dbReference type="Gene3D" id="3.10.180.10">
    <property type="entry name" value="2,3-Dihydroxybiphenyl 1,2-Dioxygenase, domain 1"/>
    <property type="match status" value="1"/>
</dbReference>
<dbReference type="PANTHER" id="PTHR39175">
    <property type="entry name" value="FAMILY PROTEIN, PUTATIVE (AFU_ORTHOLOGUE AFUA_3G15060)-RELATED"/>
    <property type="match status" value="1"/>
</dbReference>
<dbReference type="Pfam" id="PF00903">
    <property type="entry name" value="Glyoxalase"/>
    <property type="match status" value="1"/>
</dbReference>
<evidence type="ECO:0000313" key="3">
    <source>
        <dbReference type="Proteomes" id="UP001319060"/>
    </source>
</evidence>
<comment type="caution">
    <text evidence="2">The sequence shown here is derived from an EMBL/GenBank/DDBJ whole genome shotgun (WGS) entry which is preliminary data.</text>
</comment>
<dbReference type="SUPFAM" id="SSF54593">
    <property type="entry name" value="Glyoxalase/Bleomycin resistance protein/Dihydroxybiphenyl dioxygenase"/>
    <property type="match status" value="1"/>
</dbReference>
<dbReference type="InterPro" id="IPR037523">
    <property type="entry name" value="VOC_core"/>
</dbReference>
<reference evidence="2 3" key="1">
    <citation type="submission" date="2021-01" db="EMBL/GenBank/DDBJ databases">
        <title>Genome Sequencing of Type Strains.</title>
        <authorList>
            <person name="Lemaire J.F."/>
            <person name="Inderbitzin P."/>
            <person name="Collins S.B."/>
            <person name="Wespe N."/>
            <person name="Knight-Connoni V."/>
        </authorList>
    </citation>
    <scope>NUCLEOTIDE SEQUENCE [LARGE SCALE GENOMIC DNA]</scope>
    <source>
        <strain evidence="2 3">DSM 14730</strain>
    </source>
</reference>
<accession>A0ABS2ZCV0</accession>
<sequence>MNIIGIHHVQLCIPHDKEKEARIFYRDVLQLKEIPKPDSLSKNGGMWFQAGNQELHIGIDSQILKGKHHPAFLVEGLQDLHNHLAEQEITIQQEIPIPGFNRFSIRDPFGNRIEFIERELL</sequence>
<keyword evidence="3" id="KW-1185">Reference proteome</keyword>
<proteinExistence type="predicted"/>
<organism evidence="2 3">
    <name type="scientific">Fictibacillus barbaricus</name>
    <dbReference type="NCBI Taxonomy" id="182136"/>
    <lineage>
        <taxon>Bacteria</taxon>
        <taxon>Bacillati</taxon>
        <taxon>Bacillota</taxon>
        <taxon>Bacilli</taxon>
        <taxon>Bacillales</taxon>
        <taxon>Fictibacillaceae</taxon>
        <taxon>Fictibacillus</taxon>
    </lineage>
</organism>
<gene>
    <name evidence="2" type="ORF">JYA64_12005</name>
</gene>
<feature type="domain" description="VOC" evidence="1">
    <location>
        <begin position="5"/>
        <end position="118"/>
    </location>
</feature>
<protein>
    <submittedName>
        <fullName evidence="2">VOC family protein</fullName>
    </submittedName>
</protein>
<dbReference type="InterPro" id="IPR029068">
    <property type="entry name" value="Glyas_Bleomycin-R_OHBP_Dase"/>
</dbReference>
<dbReference type="InterPro" id="IPR004360">
    <property type="entry name" value="Glyas_Fos-R_dOase_dom"/>
</dbReference>
<dbReference type="PROSITE" id="PS51819">
    <property type="entry name" value="VOC"/>
    <property type="match status" value="1"/>
</dbReference>
<dbReference type="RefSeq" id="WP_188402842.1">
    <property type="nucleotide sequence ID" value="NZ_BMCE01000002.1"/>
</dbReference>
<evidence type="ECO:0000313" key="2">
    <source>
        <dbReference type="EMBL" id="MBN3546023.1"/>
    </source>
</evidence>
<name>A0ABS2ZCV0_9BACL</name>
<evidence type="ECO:0000259" key="1">
    <source>
        <dbReference type="PROSITE" id="PS51819"/>
    </source>
</evidence>
<dbReference type="EMBL" id="JAFHKS010000043">
    <property type="protein sequence ID" value="MBN3546023.1"/>
    <property type="molecule type" value="Genomic_DNA"/>
</dbReference>
<dbReference type="Proteomes" id="UP001319060">
    <property type="component" value="Unassembled WGS sequence"/>
</dbReference>